<dbReference type="EMBL" id="JBHTJW010000003">
    <property type="protein sequence ID" value="MFD0930664.1"/>
    <property type="molecule type" value="Genomic_DNA"/>
</dbReference>
<dbReference type="InterPro" id="IPR038296">
    <property type="entry name" value="ParD_sf"/>
</dbReference>
<keyword evidence="2" id="KW-1185">Reference proteome</keyword>
<name>A0ABW3GKE8_9PROT</name>
<dbReference type="Proteomes" id="UP001597106">
    <property type="component" value="Unassembled WGS sequence"/>
</dbReference>
<gene>
    <name evidence="1" type="ORF">ACFQ1T_12830</name>
</gene>
<protein>
    <submittedName>
        <fullName evidence="1">Toxin-antitoxin system HicB family antitoxin</fullName>
    </submittedName>
</protein>
<dbReference type="InterPro" id="IPR008651">
    <property type="entry name" value="Uncharacterised_HicB"/>
</dbReference>
<comment type="caution">
    <text evidence="1">The sequence shown here is derived from an EMBL/GenBank/DDBJ whole genome shotgun (WGS) entry which is preliminary data.</text>
</comment>
<evidence type="ECO:0000313" key="1">
    <source>
        <dbReference type="EMBL" id="MFD0930664.1"/>
    </source>
</evidence>
<evidence type="ECO:0000313" key="2">
    <source>
        <dbReference type="Proteomes" id="UP001597106"/>
    </source>
</evidence>
<dbReference type="Gene3D" id="6.10.180.10">
    <property type="entry name" value="Antitoxin ParD"/>
    <property type="match status" value="1"/>
</dbReference>
<dbReference type="RefSeq" id="WP_379077389.1">
    <property type="nucleotide sequence ID" value="NZ_JBHTJW010000003.1"/>
</dbReference>
<sequence length="81" mass="8823">MSALTIRIPESLHQNLKALAEREGISANQFIASAVAEKMASVLTLNYLKSEATQAKRGDFEAFLDAVPDVPVAVETDQLDY</sequence>
<dbReference type="Pfam" id="PF05534">
    <property type="entry name" value="HicB"/>
    <property type="match status" value="1"/>
</dbReference>
<proteinExistence type="predicted"/>
<reference evidence="2" key="1">
    <citation type="journal article" date="2019" name="Int. J. Syst. Evol. Microbiol.">
        <title>The Global Catalogue of Microorganisms (GCM) 10K type strain sequencing project: providing services to taxonomists for standard genome sequencing and annotation.</title>
        <authorList>
            <consortium name="The Broad Institute Genomics Platform"/>
            <consortium name="The Broad Institute Genome Sequencing Center for Infectious Disease"/>
            <person name="Wu L."/>
            <person name="Ma J."/>
        </authorList>
    </citation>
    <scope>NUCLEOTIDE SEQUENCE [LARGE SCALE GENOMIC DNA]</scope>
    <source>
        <strain evidence="2">CCUG 59685</strain>
    </source>
</reference>
<dbReference type="SUPFAM" id="SSF47598">
    <property type="entry name" value="Ribbon-helix-helix"/>
    <property type="match status" value="1"/>
</dbReference>
<organism evidence="1 2">
    <name type="scientific">Methylophilus glucosoxydans</name>
    <dbReference type="NCBI Taxonomy" id="752553"/>
    <lineage>
        <taxon>Bacteria</taxon>
        <taxon>Pseudomonadati</taxon>
        <taxon>Pseudomonadota</taxon>
        <taxon>Betaproteobacteria</taxon>
        <taxon>Nitrosomonadales</taxon>
        <taxon>Methylophilaceae</taxon>
        <taxon>Methylophilus</taxon>
    </lineage>
</organism>
<accession>A0ABW3GKE8</accession>
<dbReference type="InterPro" id="IPR010985">
    <property type="entry name" value="Ribbon_hlx_hlx"/>
</dbReference>